<keyword evidence="2" id="KW-1185">Reference proteome</keyword>
<protein>
    <submittedName>
        <fullName evidence="1">Uncharacterized protein</fullName>
    </submittedName>
</protein>
<evidence type="ECO:0000313" key="2">
    <source>
        <dbReference type="Proteomes" id="UP000030755"/>
    </source>
</evidence>
<organism evidence="1 2">
    <name type="scientific">Rozella allomycis (strain CSF55)</name>
    <dbReference type="NCBI Taxonomy" id="988480"/>
    <lineage>
        <taxon>Eukaryota</taxon>
        <taxon>Fungi</taxon>
        <taxon>Fungi incertae sedis</taxon>
        <taxon>Cryptomycota</taxon>
        <taxon>Cryptomycota incertae sedis</taxon>
        <taxon>Rozella</taxon>
    </lineage>
</organism>
<gene>
    <name evidence="1" type="ORF">O9G_002102</name>
</gene>
<dbReference type="HOGENOM" id="CLU_2575202_0_0_1"/>
<evidence type="ECO:0000313" key="1">
    <source>
        <dbReference type="EMBL" id="EPZ36821.1"/>
    </source>
</evidence>
<reference evidence="1 2" key="1">
    <citation type="journal article" date="2013" name="Curr. Biol.">
        <title>Shared signatures of parasitism and phylogenomics unite Cryptomycota and microsporidia.</title>
        <authorList>
            <person name="James T.Y."/>
            <person name="Pelin A."/>
            <person name="Bonen L."/>
            <person name="Ahrendt S."/>
            <person name="Sain D."/>
            <person name="Corradi N."/>
            <person name="Stajich J.E."/>
        </authorList>
    </citation>
    <scope>NUCLEOTIDE SEQUENCE [LARGE SCALE GENOMIC DNA]</scope>
    <source>
        <strain evidence="1 2">CSF55</strain>
    </source>
</reference>
<dbReference type="AlphaFoldDB" id="A0A075B506"/>
<accession>A0A075B506</accession>
<dbReference type="Proteomes" id="UP000030755">
    <property type="component" value="Unassembled WGS sequence"/>
</dbReference>
<proteinExistence type="predicted"/>
<name>A0A075B506_ROZAC</name>
<dbReference type="EMBL" id="KE560428">
    <property type="protein sequence ID" value="EPZ36821.1"/>
    <property type="molecule type" value="Genomic_DNA"/>
</dbReference>
<sequence>MPFLNLRDVLGSQKSVVGIPMRIFRGLSLDISEAFKAVTEIVKLPVTLPCNLTLADAESIKRRDLENLVDEAETKRKNSLI</sequence>